<organism evidence="2">
    <name type="scientific">Fagus sylvatica</name>
    <name type="common">Beechnut</name>
    <dbReference type="NCBI Taxonomy" id="28930"/>
    <lineage>
        <taxon>Eukaryota</taxon>
        <taxon>Viridiplantae</taxon>
        <taxon>Streptophyta</taxon>
        <taxon>Embryophyta</taxon>
        <taxon>Tracheophyta</taxon>
        <taxon>Spermatophyta</taxon>
        <taxon>Magnoliopsida</taxon>
        <taxon>eudicotyledons</taxon>
        <taxon>Gunneridae</taxon>
        <taxon>Pentapetalae</taxon>
        <taxon>rosids</taxon>
        <taxon>fabids</taxon>
        <taxon>Fagales</taxon>
        <taxon>Fagaceae</taxon>
        <taxon>Fagus</taxon>
    </lineage>
</organism>
<dbReference type="InterPro" id="IPR050942">
    <property type="entry name" value="F-box_BR-signaling"/>
</dbReference>
<gene>
    <name evidence="2" type="ORF">FSB_LOCUS11972</name>
</gene>
<dbReference type="InterPro" id="IPR036047">
    <property type="entry name" value="F-box-like_dom_sf"/>
</dbReference>
<accession>A0A2N9FAR1</accession>
<dbReference type="Pfam" id="PF03478">
    <property type="entry name" value="Beta-prop_KIB1-4"/>
    <property type="match status" value="1"/>
</dbReference>
<feature type="domain" description="KIB1-4 beta-propeller" evidence="1">
    <location>
        <begin position="50"/>
        <end position="134"/>
    </location>
</feature>
<protein>
    <recommendedName>
        <fullName evidence="1">KIB1-4 beta-propeller domain-containing protein</fullName>
    </recommendedName>
</protein>
<sequence length="166" mass="19130">MALVSEPDWAYLPVPILCSILDKLPEPIDHLWFGAVCKQWRPHLDQNEDYRLQLTDHFKVYKLRLDEQSGKVMERIELKSLGDDTLFVGDNYSMAVSAANFPGCQPNSIYFTHDYIDVTGFNESYTPHDLGVFNMVDGTSGQHYILKPLDKQMPPVLWIVPPFQRK</sequence>
<proteinExistence type="predicted"/>
<evidence type="ECO:0000259" key="1">
    <source>
        <dbReference type="Pfam" id="PF03478"/>
    </source>
</evidence>
<dbReference type="PANTHER" id="PTHR44259:SF93">
    <property type="entry name" value="PROTEIN, PUTATIVE (DUF295)-RELATED"/>
    <property type="match status" value="1"/>
</dbReference>
<dbReference type="Gene3D" id="1.20.1280.50">
    <property type="match status" value="1"/>
</dbReference>
<evidence type="ECO:0000313" key="2">
    <source>
        <dbReference type="EMBL" id="SPC84090.1"/>
    </source>
</evidence>
<dbReference type="SUPFAM" id="SSF81383">
    <property type="entry name" value="F-box domain"/>
    <property type="match status" value="1"/>
</dbReference>
<dbReference type="EMBL" id="OIVN01000688">
    <property type="protein sequence ID" value="SPC84090.1"/>
    <property type="molecule type" value="Genomic_DNA"/>
</dbReference>
<dbReference type="InterPro" id="IPR005174">
    <property type="entry name" value="KIB1-4_b-propeller"/>
</dbReference>
<dbReference type="PANTHER" id="PTHR44259">
    <property type="entry name" value="OS07G0183000 PROTEIN-RELATED"/>
    <property type="match status" value="1"/>
</dbReference>
<reference evidence="2" key="1">
    <citation type="submission" date="2018-02" db="EMBL/GenBank/DDBJ databases">
        <authorList>
            <person name="Cohen D.B."/>
            <person name="Kent A.D."/>
        </authorList>
    </citation>
    <scope>NUCLEOTIDE SEQUENCE</scope>
</reference>
<name>A0A2N9FAR1_FAGSY</name>
<dbReference type="AlphaFoldDB" id="A0A2N9FAR1"/>